<evidence type="ECO:0000259" key="9">
    <source>
        <dbReference type="SMART" id="SM00642"/>
    </source>
</evidence>
<gene>
    <name evidence="10" type="ORF">EXW74_02360</name>
</gene>
<dbReference type="GO" id="GO:0005509">
    <property type="term" value="F:calcium ion binding"/>
    <property type="evidence" value="ECO:0007669"/>
    <property type="project" value="InterPro"/>
</dbReference>
<dbReference type="NCBIfam" id="NF006968">
    <property type="entry name" value="PRK09441.1-1"/>
    <property type="match status" value="1"/>
</dbReference>
<name>A0A4Q8L3J0_9STRE</name>
<evidence type="ECO:0000256" key="1">
    <source>
        <dbReference type="ARBA" id="ARBA00001913"/>
    </source>
</evidence>
<sequence>MTRPTMMQYFEWYLQADGKHWENLKNDASHLKEIGISHIWMPPAFKATGKEDVGYGIYDLFDLGEFDQKGTVPTKYGTKKDYIAAIQALQEQGIVTIADIVLNHKAGGDYLERFQVRRMNPDNRQESLSEPYEIEGYTGYDFPGRNNTYNDFKWHWYHFTGLDYDAKHKETGIFQIVGDNKGWANQDQVDGEHGNYDYLMFNDIDFKHPEVSSHLMDWVGWFLETTQIDGFRIDAAKHIGEDFISSFIQNVREQYKDNLYVFAEYWKNSQEASLDYINETNFQMDLVDVPLHMNLFQASTDGAGYDLRTIFDGSIVQSNPNFAVTFVDNHDSQRGQALESTIAEWFKPAAYALILLRQQGLPTIFYGDYYGISGEFGQESFKDMLDKLLGIRQNHTYGPQIDYFDHPNCIGWVCQGDQDHPKGLAAVISNSDEGYKDMDMGQLNAGKMFIDATGNRQDQVLLNETGWGRFPVNAGSLSVWIESD</sequence>
<feature type="binding site" evidence="8">
    <location>
        <position position="203"/>
    </location>
    <ligand>
        <name>Ca(2+)</name>
        <dbReference type="ChEBI" id="CHEBI:29108"/>
        <label>1</label>
    </ligand>
</feature>
<dbReference type="InterPro" id="IPR015237">
    <property type="entry name" value="Alpha-amylase_C_pro"/>
</dbReference>
<feature type="binding site" evidence="8">
    <location>
        <position position="197"/>
    </location>
    <ligand>
        <name>Ca(2+)</name>
        <dbReference type="ChEBI" id="CHEBI:29108"/>
        <label>1</label>
    </ligand>
</feature>
<dbReference type="CDD" id="cd11318">
    <property type="entry name" value="AmyAc_bac_fung_AmyA"/>
    <property type="match status" value="1"/>
</dbReference>
<evidence type="ECO:0000313" key="11">
    <source>
        <dbReference type="Proteomes" id="UP000291525"/>
    </source>
</evidence>
<keyword evidence="8" id="KW-0106">Calcium</keyword>
<proteinExistence type="inferred from homology"/>
<evidence type="ECO:0000256" key="2">
    <source>
        <dbReference type="ARBA" id="ARBA00008061"/>
    </source>
</evidence>
<feature type="binding site" evidence="8">
    <location>
        <position position="238"/>
    </location>
    <ligand>
        <name>Ca(2+)</name>
        <dbReference type="ChEBI" id="CHEBI:29108"/>
        <label>1</label>
    </ligand>
</feature>
<evidence type="ECO:0000256" key="6">
    <source>
        <dbReference type="ARBA" id="ARBA00023295"/>
    </source>
</evidence>
<dbReference type="InterPro" id="IPR013780">
    <property type="entry name" value="Glyco_hydro_b"/>
</dbReference>
<dbReference type="RefSeq" id="WP_130554535.1">
    <property type="nucleotide sequence ID" value="NZ_SHGT01000007.1"/>
</dbReference>
<feature type="binding site" evidence="8">
    <location>
        <position position="103"/>
    </location>
    <ligand>
        <name>Ca(2+)</name>
        <dbReference type="ChEBI" id="CHEBI:29108"/>
        <label>1</label>
    </ligand>
</feature>
<dbReference type="EC" id="3.2.1.1" evidence="10"/>
<feature type="domain" description="Glycosyl hydrolase family 13 catalytic" evidence="9">
    <location>
        <begin position="4"/>
        <end position="392"/>
    </location>
</feature>
<feature type="active site" description="Nucleophile" evidence="7">
    <location>
        <position position="234"/>
    </location>
</feature>
<evidence type="ECO:0000256" key="7">
    <source>
        <dbReference type="PIRSR" id="PIRSR001021-1"/>
    </source>
</evidence>
<evidence type="ECO:0000256" key="5">
    <source>
        <dbReference type="ARBA" id="ARBA00023277"/>
    </source>
</evidence>
<evidence type="ECO:0000313" key="10">
    <source>
        <dbReference type="EMBL" id="TAA14549.1"/>
    </source>
</evidence>
<dbReference type="SUPFAM" id="SSF51445">
    <property type="entry name" value="(Trans)glycosidases"/>
    <property type="match status" value="1"/>
</dbReference>
<dbReference type="Gene3D" id="2.40.30.140">
    <property type="match status" value="1"/>
</dbReference>
<dbReference type="SMART" id="SM00642">
    <property type="entry name" value="Aamy"/>
    <property type="match status" value="1"/>
</dbReference>
<protein>
    <submittedName>
        <fullName evidence="10">Alpha-amylase</fullName>
        <ecNumber evidence="10">3.2.1.1</ecNumber>
    </submittedName>
</protein>
<evidence type="ECO:0000256" key="4">
    <source>
        <dbReference type="ARBA" id="ARBA00022801"/>
    </source>
</evidence>
<dbReference type="InterPro" id="IPR006047">
    <property type="entry name" value="GH13_cat_dom"/>
</dbReference>
<dbReference type="NCBIfam" id="NF006971">
    <property type="entry name" value="PRK09441.1-4"/>
    <property type="match status" value="1"/>
</dbReference>
<keyword evidence="5" id="KW-0119">Carbohydrate metabolism</keyword>
<dbReference type="PIRSF" id="PIRSF001021">
    <property type="entry name" value="Alph-amls_thrmst"/>
    <property type="match status" value="1"/>
</dbReference>
<organism evidence="10 11">
    <name type="scientific">Streptococcus parasuis</name>
    <dbReference type="NCBI Taxonomy" id="1501662"/>
    <lineage>
        <taxon>Bacteria</taxon>
        <taxon>Bacillati</taxon>
        <taxon>Bacillota</taxon>
        <taxon>Bacilli</taxon>
        <taxon>Lactobacillales</taxon>
        <taxon>Streptococcaceae</taxon>
        <taxon>Streptococcus</taxon>
    </lineage>
</organism>
<dbReference type="Pfam" id="PF00128">
    <property type="entry name" value="Alpha-amylase"/>
    <property type="match status" value="1"/>
</dbReference>
<dbReference type="Gene3D" id="2.60.40.1180">
    <property type="entry name" value="Golgi alpha-mannosidase II"/>
    <property type="match status" value="1"/>
</dbReference>
<dbReference type="EMBL" id="SHGT01000007">
    <property type="protein sequence ID" value="TAA14549.1"/>
    <property type="molecule type" value="Genomic_DNA"/>
</dbReference>
<keyword evidence="6 10" id="KW-0326">Glycosidase</keyword>
<feature type="active site" description="Proton donor" evidence="7">
    <location>
        <position position="264"/>
    </location>
</feature>
<reference evidence="10 11" key="1">
    <citation type="submission" date="2019-02" db="EMBL/GenBank/DDBJ databases">
        <title>First genome of the species Streptococcus parasuis.</title>
        <authorList>
            <person name="Stevens M.J.A."/>
            <person name="Stephan R."/>
        </authorList>
    </citation>
    <scope>NUCLEOTIDE SEQUENCE [LARGE SCALE GENOMIC DNA]</scope>
    <source>
        <strain evidence="10 11">4253</strain>
    </source>
</reference>
<keyword evidence="4 10" id="KW-0378">Hydrolase</keyword>
<dbReference type="AlphaFoldDB" id="A0A4Q8L3J0"/>
<comment type="similarity">
    <text evidence="2">Belongs to the glycosyl hydrolase 13 family.</text>
</comment>
<dbReference type="NCBIfam" id="NF006969">
    <property type="entry name" value="PRK09441.1-2"/>
    <property type="match status" value="1"/>
</dbReference>
<feature type="binding site" evidence="8">
    <location>
        <position position="205"/>
    </location>
    <ligand>
        <name>Ca(2+)</name>
        <dbReference type="ChEBI" id="CHEBI:29108"/>
        <label>2</label>
    </ligand>
</feature>
<dbReference type="GO" id="GO:0004556">
    <property type="term" value="F:alpha-amylase activity"/>
    <property type="evidence" value="ECO:0007669"/>
    <property type="project" value="UniProtKB-EC"/>
</dbReference>
<dbReference type="InterPro" id="IPR017853">
    <property type="entry name" value="GH"/>
</dbReference>
<dbReference type="SUPFAM" id="SSF51011">
    <property type="entry name" value="Glycosyl hydrolase domain"/>
    <property type="match status" value="1"/>
</dbReference>
<dbReference type="Pfam" id="PF09154">
    <property type="entry name" value="Alpha-amy_C_pro"/>
    <property type="match status" value="1"/>
</dbReference>
<dbReference type="OrthoDB" id="9805159at2"/>
<dbReference type="GO" id="GO:0005975">
    <property type="term" value="P:carbohydrate metabolic process"/>
    <property type="evidence" value="ECO:0007669"/>
    <property type="project" value="InterPro"/>
</dbReference>
<evidence type="ECO:0000256" key="3">
    <source>
        <dbReference type="ARBA" id="ARBA00022723"/>
    </source>
</evidence>
<comment type="cofactor">
    <cofactor evidence="1">
        <name>Ca(2+)</name>
        <dbReference type="ChEBI" id="CHEBI:29108"/>
    </cofactor>
</comment>
<dbReference type="Gene3D" id="3.20.20.80">
    <property type="entry name" value="Glycosidases"/>
    <property type="match status" value="1"/>
</dbReference>
<dbReference type="PANTHER" id="PTHR43447">
    <property type="entry name" value="ALPHA-AMYLASE"/>
    <property type="match status" value="1"/>
</dbReference>
<dbReference type="InterPro" id="IPR013776">
    <property type="entry name" value="A-amylase_thermo"/>
</dbReference>
<keyword evidence="3 8" id="KW-0479">Metal-binding</keyword>
<accession>A0A4Q8L3J0</accession>
<evidence type="ECO:0000256" key="8">
    <source>
        <dbReference type="PIRSR" id="PIRSR001021-2"/>
    </source>
</evidence>
<comment type="caution">
    <text evidence="10">The sequence shown here is derived from an EMBL/GenBank/DDBJ whole genome shotgun (WGS) entry which is preliminary data.</text>
</comment>
<dbReference type="Proteomes" id="UP000291525">
    <property type="component" value="Unassembled WGS sequence"/>
</dbReference>